<feature type="signal peptide" evidence="1">
    <location>
        <begin position="1"/>
        <end position="18"/>
    </location>
</feature>
<dbReference type="EMBL" id="JAKJHZ010000005">
    <property type="protein sequence ID" value="MCF6376901.1"/>
    <property type="molecule type" value="Genomic_DNA"/>
</dbReference>
<dbReference type="Proteomes" id="UP001201161">
    <property type="component" value="Unassembled WGS sequence"/>
</dbReference>
<keyword evidence="1" id="KW-0732">Signal</keyword>
<evidence type="ECO:0000256" key="1">
    <source>
        <dbReference type="SAM" id="SignalP"/>
    </source>
</evidence>
<dbReference type="RefSeq" id="WP_236399753.1">
    <property type="nucleotide sequence ID" value="NZ_JAKJHZ010000005.1"/>
</dbReference>
<evidence type="ECO:0000313" key="3">
    <source>
        <dbReference type="Proteomes" id="UP001201161"/>
    </source>
</evidence>
<accession>A0ABS9H6P9</accession>
<evidence type="ECO:0008006" key="4">
    <source>
        <dbReference type="Google" id="ProtNLM"/>
    </source>
</evidence>
<protein>
    <recommendedName>
        <fullName evidence="4">DUF3168 domain-containing protein</fullName>
    </recommendedName>
</protein>
<sequence length="151" mass="16128">MPSVVPAFMAALYAGARAALPAEVQVLDGDTVIDTSDDFVMIGVGDVDSENRTTAATSRQEWANANYTARDETGQVLCAASSFNGDGDIPKARVDTFALMAAIETMLHNTPAMGVEGLLWSGVGDFDYDQWQSQSGAAGLLIFRIDYRARI</sequence>
<keyword evidence="3" id="KW-1185">Reference proteome</keyword>
<reference evidence="2 3" key="1">
    <citation type="submission" date="2022-01" db="EMBL/GenBank/DDBJ databases">
        <title>Nocardioides sp. nov., an actinomycete isolated from mining soil.</title>
        <authorList>
            <person name="Liu L."/>
        </authorList>
    </citation>
    <scope>NUCLEOTIDE SEQUENCE [LARGE SCALE GENOMIC DNA]</scope>
    <source>
        <strain evidence="2 3">KLBMP 9356</strain>
    </source>
</reference>
<comment type="caution">
    <text evidence="2">The sequence shown here is derived from an EMBL/GenBank/DDBJ whole genome shotgun (WGS) entry which is preliminary data.</text>
</comment>
<proteinExistence type="predicted"/>
<gene>
    <name evidence="2" type="ORF">L2K70_04735</name>
</gene>
<feature type="chain" id="PRO_5047410136" description="DUF3168 domain-containing protein" evidence="1">
    <location>
        <begin position="19"/>
        <end position="151"/>
    </location>
</feature>
<name>A0ABS9H6P9_9ACTN</name>
<organism evidence="2 3">
    <name type="scientific">Nocardioides potassii</name>
    <dbReference type="NCBI Taxonomy" id="2911371"/>
    <lineage>
        <taxon>Bacteria</taxon>
        <taxon>Bacillati</taxon>
        <taxon>Actinomycetota</taxon>
        <taxon>Actinomycetes</taxon>
        <taxon>Propionibacteriales</taxon>
        <taxon>Nocardioidaceae</taxon>
        <taxon>Nocardioides</taxon>
    </lineage>
</organism>
<evidence type="ECO:0000313" key="2">
    <source>
        <dbReference type="EMBL" id="MCF6376901.1"/>
    </source>
</evidence>